<evidence type="ECO:0000259" key="5">
    <source>
        <dbReference type="PROSITE" id="PS50909"/>
    </source>
</evidence>
<dbReference type="AlphaFoldDB" id="A0A8K0KG91"/>
<feature type="non-terminal residue" evidence="6">
    <location>
        <position position="1"/>
    </location>
</feature>
<dbReference type="PANTHER" id="PTHR13856">
    <property type="entry name" value="VHS DOMAIN CONTAINING PROTEIN FAMILY"/>
    <property type="match status" value="1"/>
</dbReference>
<sequence length="379" mass="40988">MTVNMSFFGGNPFTTPVGQRIEQATDASLTSENWALNMEVCDIVNGTEEGPKDAIKAIRKRLQQNAGKNYTVFMYTLTVLETCVKNCGIRFRVLACNKEFVLELTRLIGPKYDPPRAVQDKVLSLIQSWSDAFSHLPDLAGVTQVYHDLRQKGVEFPMTDLDSMAPIHTPQRSVPEPDILIDRPTEAANLAAATGAVQGGIIAPQPPVTHTPAPVKPPVPSTGVGVTGSPTSSTASLTPEQMAKLRSELEVVQGNAAVLNEMLAEIEPGKEHPSDLQLLQELYSTCRAMQVRLVDLIGKVAHDELTADLLRINDQLNNLFLRYGRFVKNREAGSQAAAILSQDLRKEADDSLIDLSEEAAAAAPLPMATGALGNKLAGL</sequence>
<dbReference type="SMART" id="SM00288">
    <property type="entry name" value="VHS"/>
    <property type="match status" value="1"/>
</dbReference>
<dbReference type="Pfam" id="PF03127">
    <property type="entry name" value="GAT"/>
    <property type="match status" value="1"/>
</dbReference>
<dbReference type="GO" id="GO:0016020">
    <property type="term" value="C:membrane"/>
    <property type="evidence" value="ECO:0007669"/>
    <property type="project" value="TreeGrafter"/>
</dbReference>
<dbReference type="OrthoDB" id="2018246at2759"/>
<evidence type="ECO:0008006" key="8">
    <source>
        <dbReference type="Google" id="ProtNLM"/>
    </source>
</evidence>
<dbReference type="GO" id="GO:0015031">
    <property type="term" value="P:protein transport"/>
    <property type="evidence" value="ECO:0007669"/>
    <property type="project" value="UniProtKB-KW"/>
</dbReference>
<dbReference type="InterPro" id="IPR002014">
    <property type="entry name" value="VHS_dom"/>
</dbReference>
<gene>
    <name evidence="6" type="ORF">J437_LFUL015163</name>
</gene>
<evidence type="ECO:0000256" key="1">
    <source>
        <dbReference type="ARBA" id="ARBA00007708"/>
    </source>
</evidence>
<comment type="similarity">
    <text evidence="1">Belongs to the TOM1 family.</text>
</comment>
<dbReference type="InterPro" id="IPR014645">
    <property type="entry name" value="TOM1"/>
</dbReference>
<evidence type="ECO:0000313" key="7">
    <source>
        <dbReference type="Proteomes" id="UP000792457"/>
    </source>
</evidence>
<dbReference type="Pfam" id="PF00790">
    <property type="entry name" value="VHS"/>
    <property type="match status" value="1"/>
</dbReference>
<keyword evidence="2" id="KW-0813">Transport</keyword>
<reference evidence="6" key="2">
    <citation type="submission" date="2017-10" db="EMBL/GenBank/DDBJ databases">
        <title>Ladona fulva Genome sequencing and assembly.</title>
        <authorList>
            <person name="Murali S."/>
            <person name="Richards S."/>
            <person name="Bandaranaike D."/>
            <person name="Bellair M."/>
            <person name="Blankenburg K."/>
            <person name="Chao H."/>
            <person name="Dinh H."/>
            <person name="Doddapaneni H."/>
            <person name="Dugan-Rocha S."/>
            <person name="Elkadiri S."/>
            <person name="Gnanaolivu R."/>
            <person name="Hernandez B."/>
            <person name="Skinner E."/>
            <person name="Javaid M."/>
            <person name="Lee S."/>
            <person name="Li M."/>
            <person name="Ming W."/>
            <person name="Munidasa M."/>
            <person name="Muniz J."/>
            <person name="Nguyen L."/>
            <person name="Hughes D."/>
            <person name="Osuji N."/>
            <person name="Pu L.-L."/>
            <person name="Puazo M."/>
            <person name="Qu C."/>
            <person name="Quiroz J."/>
            <person name="Raj R."/>
            <person name="Weissenberger G."/>
            <person name="Xin Y."/>
            <person name="Zou X."/>
            <person name="Han Y."/>
            <person name="Worley K."/>
            <person name="Muzny D."/>
            <person name="Gibbs R."/>
        </authorList>
    </citation>
    <scope>NUCLEOTIDE SEQUENCE</scope>
    <source>
        <strain evidence="6">Sampled in the wild</strain>
    </source>
</reference>
<feature type="domain" description="VHS" evidence="4">
    <location>
        <begin position="24"/>
        <end position="157"/>
    </location>
</feature>
<evidence type="ECO:0000256" key="2">
    <source>
        <dbReference type="ARBA" id="ARBA00022448"/>
    </source>
</evidence>
<dbReference type="Gene3D" id="1.20.58.160">
    <property type="match status" value="1"/>
</dbReference>
<comment type="caution">
    <text evidence="6">The sequence shown here is derived from an EMBL/GenBank/DDBJ whole genome shotgun (WGS) entry which is preliminary data.</text>
</comment>
<dbReference type="CDD" id="cd14233">
    <property type="entry name" value="GAT_TOM1_like"/>
    <property type="match status" value="1"/>
</dbReference>
<protein>
    <recommendedName>
        <fullName evidence="8">TOM1-like protein 2</fullName>
    </recommendedName>
</protein>
<dbReference type="SUPFAM" id="SSF89009">
    <property type="entry name" value="GAT-like domain"/>
    <property type="match status" value="1"/>
</dbReference>
<dbReference type="GO" id="GO:0005768">
    <property type="term" value="C:endosome"/>
    <property type="evidence" value="ECO:0007669"/>
    <property type="project" value="TreeGrafter"/>
</dbReference>
<dbReference type="PROSITE" id="PS50909">
    <property type="entry name" value="GAT"/>
    <property type="match status" value="1"/>
</dbReference>
<evidence type="ECO:0000256" key="3">
    <source>
        <dbReference type="ARBA" id="ARBA00022927"/>
    </source>
</evidence>
<proteinExistence type="inferred from homology"/>
<organism evidence="6 7">
    <name type="scientific">Ladona fulva</name>
    <name type="common">Scarce chaser dragonfly</name>
    <name type="synonym">Libellula fulva</name>
    <dbReference type="NCBI Taxonomy" id="123851"/>
    <lineage>
        <taxon>Eukaryota</taxon>
        <taxon>Metazoa</taxon>
        <taxon>Ecdysozoa</taxon>
        <taxon>Arthropoda</taxon>
        <taxon>Hexapoda</taxon>
        <taxon>Insecta</taxon>
        <taxon>Pterygota</taxon>
        <taxon>Palaeoptera</taxon>
        <taxon>Odonata</taxon>
        <taxon>Epiprocta</taxon>
        <taxon>Anisoptera</taxon>
        <taxon>Libelluloidea</taxon>
        <taxon>Libellulidae</taxon>
        <taxon>Ladona</taxon>
    </lineage>
</organism>
<accession>A0A8K0KG91</accession>
<dbReference type="PANTHER" id="PTHR13856:SF137">
    <property type="entry name" value="GH05942P"/>
    <property type="match status" value="1"/>
</dbReference>
<dbReference type="GO" id="GO:0043130">
    <property type="term" value="F:ubiquitin binding"/>
    <property type="evidence" value="ECO:0007669"/>
    <property type="project" value="InterPro"/>
</dbReference>
<name>A0A8K0KG91_LADFU</name>
<evidence type="ECO:0000259" key="4">
    <source>
        <dbReference type="PROSITE" id="PS50179"/>
    </source>
</evidence>
<dbReference type="GO" id="GO:0030276">
    <property type="term" value="F:clathrin binding"/>
    <property type="evidence" value="ECO:0007669"/>
    <property type="project" value="TreeGrafter"/>
</dbReference>
<keyword evidence="7" id="KW-1185">Reference proteome</keyword>
<dbReference type="SUPFAM" id="SSF48464">
    <property type="entry name" value="ENTH/VHS domain"/>
    <property type="match status" value="1"/>
</dbReference>
<dbReference type="GO" id="GO:0007165">
    <property type="term" value="P:signal transduction"/>
    <property type="evidence" value="ECO:0007669"/>
    <property type="project" value="TreeGrafter"/>
</dbReference>
<dbReference type="CDD" id="cd03565">
    <property type="entry name" value="VHS_Tom1_like"/>
    <property type="match status" value="1"/>
</dbReference>
<feature type="domain" description="GAT" evidence="5">
    <location>
        <begin position="240"/>
        <end position="328"/>
    </location>
</feature>
<dbReference type="Proteomes" id="UP000792457">
    <property type="component" value="Unassembled WGS sequence"/>
</dbReference>
<evidence type="ECO:0000313" key="6">
    <source>
        <dbReference type="EMBL" id="KAG8234684.1"/>
    </source>
</evidence>
<keyword evidence="3" id="KW-0653">Protein transport</keyword>
<dbReference type="EMBL" id="KZ308837">
    <property type="protein sequence ID" value="KAG8234684.1"/>
    <property type="molecule type" value="Genomic_DNA"/>
</dbReference>
<reference evidence="6" key="1">
    <citation type="submission" date="2013-04" db="EMBL/GenBank/DDBJ databases">
        <authorList>
            <person name="Qu J."/>
            <person name="Murali S.C."/>
            <person name="Bandaranaike D."/>
            <person name="Bellair M."/>
            <person name="Blankenburg K."/>
            <person name="Chao H."/>
            <person name="Dinh H."/>
            <person name="Doddapaneni H."/>
            <person name="Downs B."/>
            <person name="Dugan-Rocha S."/>
            <person name="Elkadiri S."/>
            <person name="Gnanaolivu R.D."/>
            <person name="Hernandez B."/>
            <person name="Javaid M."/>
            <person name="Jayaseelan J.C."/>
            <person name="Lee S."/>
            <person name="Li M."/>
            <person name="Ming W."/>
            <person name="Munidasa M."/>
            <person name="Muniz J."/>
            <person name="Nguyen L."/>
            <person name="Ongeri F."/>
            <person name="Osuji N."/>
            <person name="Pu L.-L."/>
            <person name="Puazo M."/>
            <person name="Qu C."/>
            <person name="Quiroz J."/>
            <person name="Raj R."/>
            <person name="Weissenberger G."/>
            <person name="Xin Y."/>
            <person name="Zou X."/>
            <person name="Han Y."/>
            <person name="Richards S."/>
            <person name="Worley K."/>
            <person name="Muzny D."/>
            <person name="Gibbs R."/>
        </authorList>
    </citation>
    <scope>NUCLEOTIDE SEQUENCE</scope>
    <source>
        <strain evidence="6">Sampled in the wild</strain>
    </source>
</reference>
<dbReference type="InterPro" id="IPR004152">
    <property type="entry name" value="GAT_dom"/>
</dbReference>
<dbReference type="PIRSF" id="PIRSF036948">
    <property type="entry name" value="TOM1"/>
    <property type="match status" value="1"/>
</dbReference>
<dbReference type="Gene3D" id="1.25.40.90">
    <property type="match status" value="1"/>
</dbReference>
<dbReference type="InterPro" id="IPR038425">
    <property type="entry name" value="GAT_sf"/>
</dbReference>
<dbReference type="GO" id="GO:0035091">
    <property type="term" value="F:phosphatidylinositol binding"/>
    <property type="evidence" value="ECO:0007669"/>
    <property type="project" value="InterPro"/>
</dbReference>
<dbReference type="InterPro" id="IPR008942">
    <property type="entry name" value="ENTH_VHS"/>
</dbReference>
<dbReference type="PROSITE" id="PS50179">
    <property type="entry name" value="VHS"/>
    <property type="match status" value="1"/>
</dbReference>